<evidence type="ECO:0000313" key="2">
    <source>
        <dbReference type="EMBL" id="NDV62106.1"/>
    </source>
</evidence>
<dbReference type="RefSeq" id="WP_163963720.1">
    <property type="nucleotide sequence ID" value="NZ_JAAGNX010000002.1"/>
</dbReference>
<proteinExistence type="predicted"/>
<dbReference type="EMBL" id="JAAGNX010000002">
    <property type="protein sequence ID" value="NDV62106.1"/>
    <property type="molecule type" value="Genomic_DNA"/>
</dbReference>
<dbReference type="InterPro" id="IPR022742">
    <property type="entry name" value="Hydrolase_4"/>
</dbReference>
<feature type="domain" description="Serine aminopeptidase S33" evidence="1">
    <location>
        <begin position="56"/>
        <end position="156"/>
    </location>
</feature>
<sequence length="256" mass="28668">MISYIGLAGFAFLFANKLVFPAPPPGYSDSPDLLKFTYNEEGNQVSMVFLENKRASRLVFYHHGNGEDLQSILQRLQVLREMGFAVLAWDYPGYGTSDGKPSERLVNEIARGIFNSIPEQFGYDTREIILYGRSVGGGPAVALAAREKVAGLILEGVFTSVFRVGIRYNILPWDIFDNLALIENIRCPVLFLHGSDDRVVPFSHGKALMEKAPKPKFFSWFSGGGHNDLIESYPESYYSSIRRFTEFLNEDGDSGQ</sequence>
<protein>
    <submittedName>
        <fullName evidence="2">Alpha/beta hydrolase</fullName>
    </submittedName>
</protein>
<dbReference type="SUPFAM" id="SSF53474">
    <property type="entry name" value="alpha/beta-Hydrolases"/>
    <property type="match status" value="1"/>
</dbReference>
<organism evidence="2 3">
    <name type="scientific">Oceanipulchritudo coccoides</name>
    <dbReference type="NCBI Taxonomy" id="2706888"/>
    <lineage>
        <taxon>Bacteria</taxon>
        <taxon>Pseudomonadati</taxon>
        <taxon>Verrucomicrobiota</taxon>
        <taxon>Opitutia</taxon>
        <taxon>Puniceicoccales</taxon>
        <taxon>Oceanipulchritudinaceae</taxon>
        <taxon>Oceanipulchritudo</taxon>
    </lineage>
</organism>
<evidence type="ECO:0000313" key="3">
    <source>
        <dbReference type="Proteomes" id="UP000478417"/>
    </source>
</evidence>
<reference evidence="2 3" key="1">
    <citation type="submission" date="2020-02" db="EMBL/GenBank/DDBJ databases">
        <title>Albibacoteraceae fam. nov., the first described family within the subdivision 4 Verrucomicrobia.</title>
        <authorList>
            <person name="Xi F."/>
        </authorList>
    </citation>
    <scope>NUCLEOTIDE SEQUENCE [LARGE SCALE GENOMIC DNA]</scope>
    <source>
        <strain evidence="2 3">CK1056</strain>
    </source>
</reference>
<keyword evidence="3" id="KW-1185">Reference proteome</keyword>
<name>A0A6B2M164_9BACT</name>
<keyword evidence="2" id="KW-0378">Hydrolase</keyword>
<dbReference type="PANTHER" id="PTHR12277:SF81">
    <property type="entry name" value="PROTEIN ABHD13"/>
    <property type="match status" value="1"/>
</dbReference>
<dbReference type="InterPro" id="IPR029058">
    <property type="entry name" value="AB_hydrolase_fold"/>
</dbReference>
<dbReference type="Pfam" id="PF12146">
    <property type="entry name" value="Hydrolase_4"/>
    <property type="match status" value="1"/>
</dbReference>
<gene>
    <name evidence="2" type="ORF">G0Q06_06575</name>
</gene>
<dbReference type="AlphaFoldDB" id="A0A6B2M164"/>
<accession>A0A6B2M164</accession>
<dbReference type="Proteomes" id="UP000478417">
    <property type="component" value="Unassembled WGS sequence"/>
</dbReference>
<evidence type="ECO:0000259" key="1">
    <source>
        <dbReference type="Pfam" id="PF12146"/>
    </source>
</evidence>
<comment type="caution">
    <text evidence="2">The sequence shown here is derived from an EMBL/GenBank/DDBJ whole genome shotgun (WGS) entry which is preliminary data.</text>
</comment>
<dbReference type="Gene3D" id="3.40.50.1820">
    <property type="entry name" value="alpha/beta hydrolase"/>
    <property type="match status" value="1"/>
</dbReference>
<dbReference type="PANTHER" id="PTHR12277">
    <property type="entry name" value="ALPHA/BETA HYDROLASE DOMAIN-CONTAINING PROTEIN"/>
    <property type="match status" value="1"/>
</dbReference>
<dbReference type="GO" id="GO:0016787">
    <property type="term" value="F:hydrolase activity"/>
    <property type="evidence" value="ECO:0007669"/>
    <property type="project" value="UniProtKB-KW"/>
</dbReference>